<dbReference type="NCBIfam" id="NF008453">
    <property type="entry name" value="PRK11308.1"/>
    <property type="match status" value="2"/>
</dbReference>
<evidence type="ECO:0000256" key="2">
    <source>
        <dbReference type="ARBA" id="ARBA00022448"/>
    </source>
</evidence>
<dbReference type="SUPFAM" id="SSF52540">
    <property type="entry name" value="P-loop containing nucleoside triphosphate hydrolases"/>
    <property type="match status" value="2"/>
</dbReference>
<dbReference type="GO" id="GO:0055085">
    <property type="term" value="P:transmembrane transport"/>
    <property type="evidence" value="ECO:0007669"/>
    <property type="project" value="UniProtKB-ARBA"/>
</dbReference>
<dbReference type="InterPro" id="IPR003593">
    <property type="entry name" value="AAA+_ATPase"/>
</dbReference>
<keyword evidence="2" id="KW-0813">Transport</keyword>
<evidence type="ECO:0000256" key="4">
    <source>
        <dbReference type="ARBA" id="ARBA00022840"/>
    </source>
</evidence>
<gene>
    <name evidence="6" type="ORF">ATK36_0035</name>
</gene>
<dbReference type="Proteomes" id="UP000243542">
    <property type="component" value="Unassembled WGS sequence"/>
</dbReference>
<dbReference type="InterPro" id="IPR027417">
    <property type="entry name" value="P-loop_NTPase"/>
</dbReference>
<comment type="caution">
    <text evidence="6">The sequence shown here is derived from an EMBL/GenBank/DDBJ whole genome shotgun (WGS) entry which is preliminary data.</text>
</comment>
<dbReference type="InterPro" id="IPR003439">
    <property type="entry name" value="ABC_transporter-like_ATP-bd"/>
</dbReference>
<keyword evidence="3" id="KW-0547">Nucleotide-binding</keyword>
<evidence type="ECO:0000256" key="3">
    <source>
        <dbReference type="ARBA" id="ARBA00022741"/>
    </source>
</evidence>
<dbReference type="PANTHER" id="PTHR43776">
    <property type="entry name" value="TRANSPORT ATP-BINDING PROTEIN"/>
    <property type="match status" value="1"/>
</dbReference>
<dbReference type="RefSeq" id="WP_098509289.1">
    <property type="nucleotide sequence ID" value="NZ_JBIAKZ010000050.1"/>
</dbReference>
<organism evidence="6 7">
    <name type="scientific">Amycolatopsis sulphurea</name>
    <dbReference type="NCBI Taxonomy" id="76022"/>
    <lineage>
        <taxon>Bacteria</taxon>
        <taxon>Bacillati</taxon>
        <taxon>Actinomycetota</taxon>
        <taxon>Actinomycetes</taxon>
        <taxon>Pseudonocardiales</taxon>
        <taxon>Pseudonocardiaceae</taxon>
        <taxon>Amycolatopsis</taxon>
    </lineage>
</organism>
<dbReference type="InterPro" id="IPR013563">
    <property type="entry name" value="Oligopep_ABC_C"/>
</dbReference>
<evidence type="ECO:0000256" key="1">
    <source>
        <dbReference type="ARBA" id="ARBA00005417"/>
    </source>
</evidence>
<dbReference type="NCBIfam" id="TIGR01727">
    <property type="entry name" value="oligo_HPY"/>
    <property type="match status" value="2"/>
</dbReference>
<keyword evidence="7" id="KW-1185">Reference proteome</keyword>
<dbReference type="GO" id="GO:0015833">
    <property type="term" value="P:peptide transport"/>
    <property type="evidence" value="ECO:0007669"/>
    <property type="project" value="InterPro"/>
</dbReference>
<feature type="domain" description="ABC transporter" evidence="5">
    <location>
        <begin position="377"/>
        <end position="627"/>
    </location>
</feature>
<proteinExistence type="inferred from homology"/>
<dbReference type="CDD" id="cd03257">
    <property type="entry name" value="ABC_NikE_OppD_transporters"/>
    <property type="match status" value="2"/>
</dbReference>
<dbReference type="FunFam" id="3.40.50.300:FF:001659">
    <property type="entry name" value="Peptide ABC transporter ATP-binding protein"/>
    <property type="match status" value="1"/>
</dbReference>
<dbReference type="PROSITE" id="PS00211">
    <property type="entry name" value="ABC_TRANSPORTER_1"/>
    <property type="match status" value="2"/>
</dbReference>
<dbReference type="PROSITE" id="PS50893">
    <property type="entry name" value="ABC_TRANSPORTER_2"/>
    <property type="match status" value="2"/>
</dbReference>
<sequence>MSAALELSAETGKPTGTVLEVSDLEVSFPSESGRVHAVRGLSYQVGAGEVLGIVGESGSGKSVSSLAVMGLLPPQARVSGSIRFQGSELIGRSDAQLSKIRGKKIAMVFQDPLSALTPVYTVGAQIAEALLVHAKGSMTKQQAHNRALELLDLVGIPNAAQRAKAFPHEFSGGMRQRAVIAIAIANDPDLIVADEPTTALDVTVQAQVLEVLKTAQEVTGAGIVIITHDLGVVAGFADRLMVMYAGRAVEQGPVEAIYARPRMPYTLGLLGSIPRVDAREKQPLVPIDGQPPSLVDLPAGCPFAPRCPLAIDACRQDEPELHTITVGAPAGTAHRAACLRTEELARPDVGAAEVYGAEVVREAADAAVPRAERATVLDVRDLQKHYVVTKGAVLKRRVGAVKAVDGISFDLVEGETLGLVGESGCGKSTTLMEILELAAPSAGSVAVLGKDVAKLDGKGRRAIRRDLQVVFQDPMAALDPRLPIGDIIAEPMVVHGYDKARIEQRVPELLRLVGLRAEHAERYPAEFSGGQRQRIGIARALALEPKLIVLDEPVSALDVSIQAGVINLLDELKAKLGLSYLFVAHDLSVVRHIADRVAVMYLGKIVEIGDVRTVFEAPQHPYTQALLSAIPVPDPVRERERSRIILTGDLPSPANPPSGCRFRTRCFVFARLSEEDRRNCVDVEPVRESRGADHDAACHHAETRDVV</sequence>
<keyword evidence="4 6" id="KW-0067">ATP-binding</keyword>
<evidence type="ECO:0000313" key="6">
    <source>
        <dbReference type="EMBL" id="PFG56519.1"/>
    </source>
</evidence>
<dbReference type="FunFam" id="3.40.50.300:FF:000016">
    <property type="entry name" value="Oligopeptide ABC transporter ATP-binding component"/>
    <property type="match status" value="1"/>
</dbReference>
<evidence type="ECO:0000259" key="5">
    <source>
        <dbReference type="PROSITE" id="PS50893"/>
    </source>
</evidence>
<dbReference type="InterPro" id="IPR050319">
    <property type="entry name" value="ABC_transp_ATP-bind"/>
</dbReference>
<dbReference type="Pfam" id="PF00005">
    <property type="entry name" value="ABC_tran"/>
    <property type="match status" value="2"/>
</dbReference>
<dbReference type="Gene3D" id="3.40.50.300">
    <property type="entry name" value="P-loop containing nucleotide triphosphate hydrolases"/>
    <property type="match status" value="2"/>
</dbReference>
<evidence type="ECO:0000313" key="7">
    <source>
        <dbReference type="Proteomes" id="UP000243542"/>
    </source>
</evidence>
<dbReference type="NCBIfam" id="NF007739">
    <property type="entry name" value="PRK10419.1"/>
    <property type="match status" value="2"/>
</dbReference>
<dbReference type="AlphaFoldDB" id="A0A2A9G1I8"/>
<name>A0A2A9G1I8_9PSEU</name>
<dbReference type="GO" id="GO:0005524">
    <property type="term" value="F:ATP binding"/>
    <property type="evidence" value="ECO:0007669"/>
    <property type="project" value="UniProtKB-KW"/>
</dbReference>
<protein>
    <submittedName>
        <fullName evidence="6">Peptide/nickel transport system ATP-binding protein</fullName>
    </submittedName>
</protein>
<reference evidence="6 7" key="1">
    <citation type="submission" date="2017-10" db="EMBL/GenBank/DDBJ databases">
        <title>Sequencing the genomes of 1000 actinobacteria strains.</title>
        <authorList>
            <person name="Klenk H.-P."/>
        </authorList>
    </citation>
    <scope>NUCLEOTIDE SEQUENCE [LARGE SCALE GENOMIC DNA]</scope>
    <source>
        <strain evidence="6 7">DSM 46092</strain>
    </source>
</reference>
<dbReference type="InterPro" id="IPR017871">
    <property type="entry name" value="ABC_transporter-like_CS"/>
</dbReference>
<accession>A0A2A9G1I8</accession>
<dbReference type="GO" id="GO:0016887">
    <property type="term" value="F:ATP hydrolysis activity"/>
    <property type="evidence" value="ECO:0007669"/>
    <property type="project" value="InterPro"/>
</dbReference>
<dbReference type="SMART" id="SM00382">
    <property type="entry name" value="AAA"/>
    <property type="match status" value="2"/>
</dbReference>
<feature type="domain" description="ABC transporter" evidence="5">
    <location>
        <begin position="19"/>
        <end position="270"/>
    </location>
</feature>
<dbReference type="Pfam" id="PF08352">
    <property type="entry name" value="oligo_HPY"/>
    <property type="match status" value="2"/>
</dbReference>
<dbReference type="EMBL" id="PDJK01000001">
    <property type="protein sequence ID" value="PFG56519.1"/>
    <property type="molecule type" value="Genomic_DNA"/>
</dbReference>
<dbReference type="PANTHER" id="PTHR43776:SF7">
    <property type="entry name" value="D,D-DIPEPTIDE TRANSPORT ATP-BINDING PROTEIN DDPF-RELATED"/>
    <property type="match status" value="1"/>
</dbReference>
<comment type="similarity">
    <text evidence="1">Belongs to the ABC transporter superfamily.</text>
</comment>